<sequence length="239" mass="26669">MSRNNDIVTELLICDSAAIKLPANARNFLASAELARLDSMNHPRQATLFLLGRYLLRRLLAERLQQDPAQIAIRIDDRGKPQLEPPGWYFNLSHSGHYLALAIGNHGDLGVDLESRQLDPAQIQRLARRYLSAPEQQWLAQSAHPTRDFIRLWTVKEAVLKAGGGGIANNLQRVHWQPDSATALLDAQPYRLYQYPLGPAWLTLALGHAGGDPPHRLRPADLPFDLEITGPQPNLTINP</sequence>
<evidence type="ECO:0000313" key="6">
    <source>
        <dbReference type="Proteomes" id="UP000240243"/>
    </source>
</evidence>
<dbReference type="Pfam" id="PF01648">
    <property type="entry name" value="ACPS"/>
    <property type="match status" value="1"/>
</dbReference>
<dbReference type="InterPro" id="IPR050559">
    <property type="entry name" value="P-Pant_transferase_sf"/>
</dbReference>
<dbReference type="Proteomes" id="UP000240243">
    <property type="component" value="Unassembled WGS sequence"/>
</dbReference>
<dbReference type="PANTHER" id="PTHR12215:SF10">
    <property type="entry name" value="L-AMINOADIPATE-SEMIALDEHYDE DEHYDROGENASE-PHOSPHOPANTETHEINYL TRANSFERASE"/>
    <property type="match status" value="1"/>
</dbReference>
<dbReference type="RefSeq" id="WP_106730156.1">
    <property type="nucleotide sequence ID" value="NZ_PXYG01000005.1"/>
</dbReference>
<dbReference type="InterPro" id="IPR055066">
    <property type="entry name" value="AASDHPPT_N"/>
</dbReference>
<dbReference type="GO" id="GO:0019878">
    <property type="term" value="P:lysine biosynthetic process via aminoadipic acid"/>
    <property type="evidence" value="ECO:0007669"/>
    <property type="project" value="TreeGrafter"/>
</dbReference>
<keyword evidence="2 5" id="KW-0808">Transferase</keyword>
<dbReference type="InterPro" id="IPR008278">
    <property type="entry name" value="4-PPantetheinyl_Trfase_dom"/>
</dbReference>
<evidence type="ECO:0000259" key="3">
    <source>
        <dbReference type="Pfam" id="PF01648"/>
    </source>
</evidence>
<evidence type="ECO:0000313" key="5">
    <source>
        <dbReference type="EMBL" id="PSJ44905.1"/>
    </source>
</evidence>
<dbReference type="GO" id="GO:0008897">
    <property type="term" value="F:holo-[acyl-carrier-protein] synthase activity"/>
    <property type="evidence" value="ECO:0007669"/>
    <property type="project" value="InterPro"/>
</dbReference>
<evidence type="ECO:0000256" key="2">
    <source>
        <dbReference type="ARBA" id="ARBA00022679"/>
    </source>
</evidence>
<dbReference type="GO" id="GO:0000287">
    <property type="term" value="F:magnesium ion binding"/>
    <property type="evidence" value="ECO:0007669"/>
    <property type="project" value="InterPro"/>
</dbReference>
<dbReference type="Pfam" id="PF22624">
    <property type="entry name" value="AASDHPPT_N"/>
    <property type="match status" value="1"/>
</dbReference>
<feature type="domain" description="4'-phosphopantetheinyl transferase N-terminal" evidence="4">
    <location>
        <begin position="27"/>
        <end position="102"/>
    </location>
</feature>
<dbReference type="PANTHER" id="PTHR12215">
    <property type="entry name" value="PHOSPHOPANTETHEINE TRANSFERASE"/>
    <property type="match status" value="1"/>
</dbReference>
<organism evidence="5 6">
    <name type="scientific">Zobellella endophytica</name>
    <dbReference type="NCBI Taxonomy" id="2116700"/>
    <lineage>
        <taxon>Bacteria</taxon>
        <taxon>Pseudomonadati</taxon>
        <taxon>Pseudomonadota</taxon>
        <taxon>Gammaproteobacteria</taxon>
        <taxon>Aeromonadales</taxon>
        <taxon>Aeromonadaceae</taxon>
        <taxon>Zobellella</taxon>
    </lineage>
</organism>
<feature type="domain" description="4'-phosphopantetheinyl transferase" evidence="3">
    <location>
        <begin position="109"/>
        <end position="182"/>
    </location>
</feature>
<dbReference type="SUPFAM" id="SSF56214">
    <property type="entry name" value="4'-phosphopantetheinyl transferase"/>
    <property type="match status" value="2"/>
</dbReference>
<gene>
    <name evidence="5" type="ORF">C7H85_13165</name>
</gene>
<dbReference type="AlphaFoldDB" id="A0A2P7R3Z0"/>
<evidence type="ECO:0000256" key="1">
    <source>
        <dbReference type="ARBA" id="ARBA00010990"/>
    </source>
</evidence>
<dbReference type="GO" id="GO:0005829">
    <property type="term" value="C:cytosol"/>
    <property type="evidence" value="ECO:0007669"/>
    <property type="project" value="TreeGrafter"/>
</dbReference>
<name>A0A2P7R3Z0_9GAMM</name>
<dbReference type="InterPro" id="IPR037143">
    <property type="entry name" value="4-PPantetheinyl_Trfase_dom_sf"/>
</dbReference>
<reference evidence="5 6" key="1">
    <citation type="submission" date="2018-03" db="EMBL/GenBank/DDBJ databases">
        <title>The draft genome of Zobellella sp. 59N8.</title>
        <authorList>
            <person name="Liu L."/>
            <person name="Li L."/>
            <person name="Zhang X."/>
            <person name="Liang L."/>
            <person name="Wang T."/>
        </authorList>
    </citation>
    <scope>NUCLEOTIDE SEQUENCE [LARGE SCALE GENOMIC DNA]</scope>
    <source>
        <strain evidence="5 6">59N8</strain>
    </source>
</reference>
<keyword evidence="6" id="KW-1185">Reference proteome</keyword>
<accession>A0A2P7R3Z0</accession>
<evidence type="ECO:0000259" key="4">
    <source>
        <dbReference type="Pfam" id="PF22624"/>
    </source>
</evidence>
<comment type="similarity">
    <text evidence="1">Belongs to the P-Pant transferase superfamily. Gsp/Sfp/HetI/AcpT family.</text>
</comment>
<dbReference type="Gene3D" id="3.90.470.20">
    <property type="entry name" value="4'-phosphopantetheinyl transferase domain"/>
    <property type="match status" value="2"/>
</dbReference>
<protein>
    <submittedName>
        <fullName evidence="5">4-phosphopantetheinyl transferase</fullName>
    </submittedName>
</protein>
<dbReference type="EMBL" id="PXYG01000005">
    <property type="protein sequence ID" value="PSJ44905.1"/>
    <property type="molecule type" value="Genomic_DNA"/>
</dbReference>
<proteinExistence type="inferred from homology"/>
<comment type="caution">
    <text evidence="5">The sequence shown here is derived from an EMBL/GenBank/DDBJ whole genome shotgun (WGS) entry which is preliminary data.</text>
</comment>
<dbReference type="OrthoDB" id="9808281at2"/>